<evidence type="ECO:0000313" key="4">
    <source>
        <dbReference type="EMBL" id="CAA9302628.1"/>
    </source>
</evidence>
<dbReference type="PANTHER" id="PTHR11839">
    <property type="entry name" value="UDP/ADP-SUGAR PYROPHOSPHATASE"/>
    <property type="match status" value="1"/>
</dbReference>
<comment type="cofactor">
    <cofactor evidence="1">
        <name>Mg(2+)</name>
        <dbReference type="ChEBI" id="CHEBI:18420"/>
    </cofactor>
</comment>
<name>A0A6J4KD33_9CYAN</name>
<dbReference type="EMBL" id="CADCTM010000899">
    <property type="protein sequence ID" value="CAA9302628.1"/>
    <property type="molecule type" value="Genomic_DNA"/>
</dbReference>
<reference evidence="4" key="1">
    <citation type="submission" date="2020-02" db="EMBL/GenBank/DDBJ databases">
        <authorList>
            <person name="Meier V. D."/>
        </authorList>
    </citation>
    <scope>NUCLEOTIDE SEQUENCE</scope>
    <source>
        <strain evidence="4">AVDCRST_MAG92</strain>
    </source>
</reference>
<dbReference type="PROSITE" id="PS00893">
    <property type="entry name" value="NUDIX_BOX"/>
    <property type="match status" value="1"/>
</dbReference>
<dbReference type="GO" id="GO:0005829">
    <property type="term" value="C:cytosol"/>
    <property type="evidence" value="ECO:0007669"/>
    <property type="project" value="TreeGrafter"/>
</dbReference>
<sequence length="182" mass="20483">MAQKHGPWTIQETRHKYQNSVINVREDQVLQPDGQPGIYGTVAMKPGVAILPIDSDRIVHLSRQFRYALGKESIEVVCGALEEDEPPLEAAQREAQEELGIKAEEWSELGFFHVDTSIVYCPIYLFLAHQLTFTETHQEGTETIEGLRIPLDEAVQMVMDSKITHGPSCVLILKARNVLAEF</sequence>
<evidence type="ECO:0000256" key="1">
    <source>
        <dbReference type="ARBA" id="ARBA00001946"/>
    </source>
</evidence>
<dbReference type="PANTHER" id="PTHR11839:SF18">
    <property type="entry name" value="NUDIX HYDROLASE DOMAIN-CONTAINING PROTEIN"/>
    <property type="match status" value="1"/>
</dbReference>
<evidence type="ECO:0000259" key="3">
    <source>
        <dbReference type="PROSITE" id="PS51462"/>
    </source>
</evidence>
<dbReference type="InterPro" id="IPR015797">
    <property type="entry name" value="NUDIX_hydrolase-like_dom_sf"/>
</dbReference>
<evidence type="ECO:0000256" key="2">
    <source>
        <dbReference type="ARBA" id="ARBA00022801"/>
    </source>
</evidence>
<protein>
    <submittedName>
        <fullName evidence="4">NUDIX hydrolase</fullName>
    </submittedName>
</protein>
<keyword evidence="2 4" id="KW-0378">Hydrolase</keyword>
<dbReference type="SUPFAM" id="SSF55811">
    <property type="entry name" value="Nudix"/>
    <property type="match status" value="1"/>
</dbReference>
<accession>A0A6J4KD33</accession>
<dbReference type="Gene3D" id="3.90.79.10">
    <property type="entry name" value="Nucleoside Triphosphate Pyrophosphohydrolase"/>
    <property type="match status" value="1"/>
</dbReference>
<dbReference type="GO" id="GO:0016787">
    <property type="term" value="F:hydrolase activity"/>
    <property type="evidence" value="ECO:0007669"/>
    <property type="project" value="UniProtKB-KW"/>
</dbReference>
<dbReference type="PROSITE" id="PS51462">
    <property type="entry name" value="NUDIX"/>
    <property type="match status" value="1"/>
</dbReference>
<dbReference type="GO" id="GO:0006753">
    <property type="term" value="P:nucleoside phosphate metabolic process"/>
    <property type="evidence" value="ECO:0007669"/>
    <property type="project" value="TreeGrafter"/>
</dbReference>
<organism evidence="4">
    <name type="scientific">uncultured Coleofasciculus sp</name>
    <dbReference type="NCBI Taxonomy" id="1267456"/>
    <lineage>
        <taxon>Bacteria</taxon>
        <taxon>Bacillati</taxon>
        <taxon>Cyanobacteriota</taxon>
        <taxon>Cyanophyceae</taxon>
        <taxon>Coleofasciculales</taxon>
        <taxon>Coleofasciculaceae</taxon>
        <taxon>Coleofasciculus</taxon>
        <taxon>environmental samples</taxon>
    </lineage>
</organism>
<feature type="domain" description="Nudix hydrolase" evidence="3">
    <location>
        <begin position="43"/>
        <end position="171"/>
    </location>
</feature>
<dbReference type="GO" id="GO:0019693">
    <property type="term" value="P:ribose phosphate metabolic process"/>
    <property type="evidence" value="ECO:0007669"/>
    <property type="project" value="TreeGrafter"/>
</dbReference>
<proteinExistence type="predicted"/>
<dbReference type="Pfam" id="PF00293">
    <property type="entry name" value="NUDIX"/>
    <property type="match status" value="1"/>
</dbReference>
<dbReference type="InterPro" id="IPR020084">
    <property type="entry name" value="NUDIX_hydrolase_CS"/>
</dbReference>
<gene>
    <name evidence="4" type="ORF">AVDCRST_MAG92-5212</name>
</gene>
<dbReference type="InterPro" id="IPR000086">
    <property type="entry name" value="NUDIX_hydrolase_dom"/>
</dbReference>
<dbReference type="AlphaFoldDB" id="A0A6J4KD33"/>